<evidence type="ECO:0000313" key="1">
    <source>
        <dbReference type="EMBL" id="CDW71709.1"/>
    </source>
</evidence>
<organism evidence="1 2">
    <name type="scientific">Stylonychia lemnae</name>
    <name type="common">Ciliate</name>
    <dbReference type="NCBI Taxonomy" id="5949"/>
    <lineage>
        <taxon>Eukaryota</taxon>
        <taxon>Sar</taxon>
        <taxon>Alveolata</taxon>
        <taxon>Ciliophora</taxon>
        <taxon>Intramacronucleata</taxon>
        <taxon>Spirotrichea</taxon>
        <taxon>Stichotrichia</taxon>
        <taxon>Sporadotrichida</taxon>
        <taxon>Oxytrichidae</taxon>
        <taxon>Stylonychinae</taxon>
        <taxon>Stylonychia</taxon>
    </lineage>
</organism>
<dbReference type="OrthoDB" id="283550at2759"/>
<protein>
    <submittedName>
        <fullName evidence="1">Uncharacterized protein</fullName>
    </submittedName>
</protein>
<dbReference type="Pfam" id="PF07004">
    <property type="entry name" value="SHIPPO-rpt"/>
    <property type="match status" value="3"/>
</dbReference>
<evidence type="ECO:0000313" key="2">
    <source>
        <dbReference type="Proteomes" id="UP000039865"/>
    </source>
</evidence>
<dbReference type="AlphaFoldDB" id="A0A077ZQH4"/>
<reference evidence="1 2" key="1">
    <citation type="submission" date="2014-06" db="EMBL/GenBank/DDBJ databases">
        <authorList>
            <person name="Swart Estienne"/>
        </authorList>
    </citation>
    <scope>NUCLEOTIDE SEQUENCE [LARGE SCALE GENOMIC DNA]</scope>
    <source>
        <strain evidence="1 2">130c</strain>
    </source>
</reference>
<dbReference type="InParanoid" id="A0A077ZQH4"/>
<dbReference type="InterPro" id="IPR010736">
    <property type="entry name" value="SHIPPO-rpt"/>
</dbReference>
<accession>A0A077ZQH4</accession>
<proteinExistence type="predicted"/>
<name>A0A077ZQH4_STYLE</name>
<dbReference type="Proteomes" id="UP000039865">
    <property type="component" value="Unassembled WGS sequence"/>
</dbReference>
<keyword evidence="2" id="KW-1185">Reference proteome</keyword>
<sequence>MGPAPGAYNIPSIFDKKRKSNASFANSPRDQSYNSSYYIKPEILKNPGPGTYFESVAPKQDTAAYPDQPAYSFRQRTQFLDFFNQTGMVRNFIPGPGTYTPRDTIAETGNYANSKYKNEGNVKMIATQIQRFPIIKNSDQPSPQEYNVEQTTRINFNGVYLNSKFKNSGAAKFSGSPFVKA</sequence>
<dbReference type="EMBL" id="CCKQ01000624">
    <property type="protein sequence ID" value="CDW71709.1"/>
    <property type="molecule type" value="Genomic_DNA"/>
</dbReference>
<gene>
    <name evidence="1" type="primary">Contig2286.g2468</name>
    <name evidence="1" type="ORF">STYLEM_657</name>
</gene>